<dbReference type="EMBL" id="JAQIBD010000001">
    <property type="protein sequence ID" value="MDM5271226.1"/>
    <property type="molecule type" value="Genomic_DNA"/>
</dbReference>
<evidence type="ECO:0000313" key="2">
    <source>
        <dbReference type="Proteomes" id="UP001169069"/>
    </source>
</evidence>
<dbReference type="Proteomes" id="UP001169069">
    <property type="component" value="Unassembled WGS sequence"/>
</dbReference>
<organism evidence="1 2">
    <name type="scientific">Sulfurovum zhangzhouensis</name>
    <dbReference type="NCBI Taxonomy" id="3019067"/>
    <lineage>
        <taxon>Bacteria</taxon>
        <taxon>Pseudomonadati</taxon>
        <taxon>Campylobacterota</taxon>
        <taxon>Epsilonproteobacteria</taxon>
        <taxon>Campylobacterales</taxon>
        <taxon>Sulfurovaceae</taxon>
        <taxon>Sulfurovum</taxon>
    </lineage>
</organism>
<accession>A0ABT7QWL4</accession>
<proteinExistence type="predicted"/>
<gene>
    <name evidence="1" type="ORF">PGH07_03470</name>
</gene>
<reference evidence="1" key="1">
    <citation type="submission" date="2023-01" db="EMBL/GenBank/DDBJ databases">
        <title>Sulfurovum sp. zt1-1 genome assembly.</title>
        <authorList>
            <person name="Wang J."/>
        </authorList>
    </citation>
    <scope>NUCLEOTIDE SEQUENCE</scope>
    <source>
        <strain evidence="1">Zt1-1</strain>
    </source>
</reference>
<name>A0ABT7QWL4_9BACT</name>
<evidence type="ECO:0008006" key="3">
    <source>
        <dbReference type="Google" id="ProtNLM"/>
    </source>
</evidence>
<sequence length="148" mass="17484">MKSAQTILSHLQGQPQFRYLKRHECYQKYIRLLSEKYQKAIAFVYVKQNTLYIAVTHPGFKMELNYNKEVLKDILSQFTLMEKNCNMLQADKVVVFHSKYHKLPDHTEESSTVPHYYELAEGKFEICSDDAKLQEKFEAIKTSIKKNL</sequence>
<comment type="caution">
    <text evidence="1">The sequence shown here is derived from an EMBL/GenBank/DDBJ whole genome shotgun (WGS) entry which is preliminary data.</text>
</comment>
<evidence type="ECO:0000313" key="1">
    <source>
        <dbReference type="EMBL" id="MDM5271226.1"/>
    </source>
</evidence>
<keyword evidence="2" id="KW-1185">Reference proteome</keyword>
<protein>
    <recommendedName>
        <fullName evidence="3">DUF721 domain-containing protein</fullName>
    </recommendedName>
</protein>